<gene>
    <name evidence="9" type="ORF">RJ641_013899</name>
</gene>
<dbReference type="Proteomes" id="UP001370490">
    <property type="component" value="Unassembled WGS sequence"/>
</dbReference>
<accession>A0AAN8W5B5</accession>
<evidence type="ECO:0000313" key="9">
    <source>
        <dbReference type="EMBL" id="KAK6946355.1"/>
    </source>
</evidence>
<dbReference type="InterPro" id="IPR010409">
    <property type="entry name" value="GAGA-bd_tscrpt_act"/>
</dbReference>
<comment type="function">
    <text evidence="7">Transcriptional regulator that specifically binds to GA-rich elements (GAGA-repeats) present in regulatory sequences of genes involved in developmental processes.</text>
</comment>
<dbReference type="GO" id="GO:0005634">
    <property type="term" value="C:nucleus"/>
    <property type="evidence" value="ECO:0007669"/>
    <property type="project" value="UniProtKB-SubCell"/>
</dbReference>
<dbReference type="GO" id="GO:0009723">
    <property type="term" value="P:response to ethylene"/>
    <property type="evidence" value="ECO:0007669"/>
    <property type="project" value="TreeGrafter"/>
</dbReference>
<dbReference type="GO" id="GO:0003700">
    <property type="term" value="F:DNA-binding transcription factor activity"/>
    <property type="evidence" value="ECO:0007669"/>
    <property type="project" value="UniProtKB-UniRule"/>
</dbReference>
<evidence type="ECO:0000256" key="6">
    <source>
        <dbReference type="ARBA" id="ARBA00023242"/>
    </source>
</evidence>
<keyword evidence="10" id="KW-1185">Reference proteome</keyword>
<dbReference type="Pfam" id="PF06217">
    <property type="entry name" value="GAGA_bind"/>
    <property type="match status" value="1"/>
</dbReference>
<dbReference type="AlphaFoldDB" id="A0AAN8W5B5"/>
<evidence type="ECO:0000256" key="4">
    <source>
        <dbReference type="ARBA" id="ARBA00023125"/>
    </source>
</evidence>
<comment type="similarity">
    <text evidence="2 7">Belongs to the BBR/BPC family.</text>
</comment>
<organism evidence="9 10">
    <name type="scientific">Dillenia turbinata</name>
    <dbReference type="NCBI Taxonomy" id="194707"/>
    <lineage>
        <taxon>Eukaryota</taxon>
        <taxon>Viridiplantae</taxon>
        <taxon>Streptophyta</taxon>
        <taxon>Embryophyta</taxon>
        <taxon>Tracheophyta</taxon>
        <taxon>Spermatophyta</taxon>
        <taxon>Magnoliopsida</taxon>
        <taxon>eudicotyledons</taxon>
        <taxon>Gunneridae</taxon>
        <taxon>Pentapetalae</taxon>
        <taxon>Dilleniales</taxon>
        <taxon>Dilleniaceae</taxon>
        <taxon>Dillenia</taxon>
    </lineage>
</organism>
<evidence type="ECO:0000256" key="8">
    <source>
        <dbReference type="SAM" id="MobiDB-lite"/>
    </source>
</evidence>
<name>A0AAN8W5B5_9MAGN</name>
<feature type="region of interest" description="Disordered" evidence="8">
    <location>
        <begin position="120"/>
        <end position="164"/>
    </location>
</feature>
<proteinExistence type="inferred from homology"/>
<keyword evidence="6 7" id="KW-0539">Nucleus</keyword>
<evidence type="ECO:0000256" key="2">
    <source>
        <dbReference type="ARBA" id="ARBA00007911"/>
    </source>
</evidence>
<evidence type="ECO:0000313" key="10">
    <source>
        <dbReference type="Proteomes" id="UP001370490"/>
    </source>
</evidence>
<evidence type="ECO:0000256" key="1">
    <source>
        <dbReference type="ARBA" id="ARBA00004123"/>
    </source>
</evidence>
<keyword evidence="4 7" id="KW-0238">DNA-binding</keyword>
<dbReference type="SMART" id="SM01226">
    <property type="entry name" value="GAGA_bind"/>
    <property type="match status" value="1"/>
</dbReference>
<evidence type="ECO:0000256" key="3">
    <source>
        <dbReference type="ARBA" id="ARBA00023015"/>
    </source>
</evidence>
<keyword evidence="5 7" id="KW-0804">Transcription</keyword>
<comment type="caution">
    <text evidence="9">The sequence shown here is derived from an EMBL/GenBank/DDBJ whole genome shotgun (WGS) entry which is preliminary data.</text>
</comment>
<feature type="compositionally biased region" description="Basic residues" evidence="8">
    <location>
        <begin position="133"/>
        <end position="150"/>
    </location>
</feature>
<keyword evidence="3 7" id="KW-0805">Transcription regulation</keyword>
<comment type="subcellular location">
    <subcellularLocation>
        <location evidence="1 7">Nucleus</location>
    </subcellularLocation>
</comment>
<evidence type="ECO:0000256" key="5">
    <source>
        <dbReference type="ARBA" id="ARBA00023163"/>
    </source>
</evidence>
<protein>
    <recommendedName>
        <fullName evidence="7">GAGA-binding transcriptional activator</fullName>
    </recommendedName>
</protein>
<dbReference type="PANTHER" id="PTHR31421:SF3">
    <property type="entry name" value="PROTEIN BASIC PENTACYSTEINE4"/>
    <property type="match status" value="1"/>
</dbReference>
<dbReference type="GO" id="GO:0043565">
    <property type="term" value="F:sequence-specific DNA binding"/>
    <property type="evidence" value="ECO:0007669"/>
    <property type="project" value="TreeGrafter"/>
</dbReference>
<dbReference type="EMBL" id="JBAMMX010000002">
    <property type="protein sequence ID" value="KAK6946355.1"/>
    <property type="molecule type" value="Genomic_DNA"/>
</dbReference>
<dbReference type="PANTHER" id="PTHR31421">
    <property type="entry name" value="PROTEIN BASIC PENTACYSTEINE3"/>
    <property type="match status" value="1"/>
</dbReference>
<evidence type="ECO:0000256" key="7">
    <source>
        <dbReference type="RuleBase" id="RU367160"/>
    </source>
</evidence>
<sequence>MISQHQMKEQNAKSMNKKILAILAERDAAIQERNIALSEKKSALVERDIAIRQRDAATAERNTAIMERDNAIAAYQREKAINMSFGMQRGVKRMHPPSNHPNNMVEDPYSTREIPIEAFPISAIASEPTSKPRQSKQTKRKKASKARKGKRVGEDLNRQASSNVVKSKNDWEFQDLGLNQVHYDESMPIPVCTCTGIARPCYKSGNGGWQSSCCTTTLSMYPLPPMPNKRHGRVCGRKMSGTVFTRLISRLASAGHDLSMPVDLKDHWARHGTNRFVTIK</sequence>
<reference evidence="9 10" key="1">
    <citation type="submission" date="2023-12" db="EMBL/GenBank/DDBJ databases">
        <title>A high-quality genome assembly for Dillenia turbinata (Dilleniales).</title>
        <authorList>
            <person name="Chanderbali A."/>
        </authorList>
    </citation>
    <scope>NUCLEOTIDE SEQUENCE [LARGE SCALE GENOMIC DNA]</scope>
    <source>
        <strain evidence="9">LSX21</strain>
        <tissue evidence="9">Leaf</tissue>
    </source>
</reference>